<dbReference type="EMBL" id="CP060637">
    <property type="protein sequence ID" value="QNM15154.1"/>
    <property type="molecule type" value="Genomic_DNA"/>
</dbReference>
<dbReference type="Proteomes" id="UP000515913">
    <property type="component" value="Chromosome"/>
</dbReference>
<feature type="domain" description="TSCPD" evidence="6">
    <location>
        <begin position="7"/>
        <end position="78"/>
    </location>
</feature>
<dbReference type="AlphaFoldDB" id="A0A7G9GWH2"/>
<evidence type="ECO:0000256" key="4">
    <source>
        <dbReference type="ARBA" id="ARBA00022741"/>
    </source>
</evidence>
<name>A0A7G9GWH2_9FUSO</name>
<dbReference type="InterPro" id="IPR023806">
    <property type="entry name" value="CHP03905"/>
</dbReference>
<keyword evidence="8" id="KW-1185">Reference proteome</keyword>
<dbReference type="RefSeq" id="WP_187422861.1">
    <property type="nucleotide sequence ID" value="NZ_CP060637.1"/>
</dbReference>
<dbReference type="GO" id="GO:0071897">
    <property type="term" value="P:DNA biosynthetic process"/>
    <property type="evidence" value="ECO:0007669"/>
    <property type="project" value="UniProtKB-KW"/>
</dbReference>
<comment type="catalytic activity">
    <reaction evidence="5">
        <text>a 2'-deoxyribonucleoside 5'-diphosphate + [thioredoxin]-disulfide + H2O = a ribonucleoside 5'-diphosphate + [thioredoxin]-dithiol</text>
        <dbReference type="Rhea" id="RHEA:23252"/>
        <dbReference type="Rhea" id="RHEA-COMP:10698"/>
        <dbReference type="Rhea" id="RHEA-COMP:10700"/>
        <dbReference type="ChEBI" id="CHEBI:15377"/>
        <dbReference type="ChEBI" id="CHEBI:29950"/>
        <dbReference type="ChEBI" id="CHEBI:50058"/>
        <dbReference type="ChEBI" id="CHEBI:57930"/>
        <dbReference type="ChEBI" id="CHEBI:73316"/>
        <dbReference type="EC" id="1.17.4.1"/>
    </reaction>
</comment>
<dbReference type="KEGG" id="fho:H9Q81_09620"/>
<evidence type="ECO:0000259" key="6">
    <source>
        <dbReference type="Pfam" id="PF12637"/>
    </source>
</evidence>
<dbReference type="EC" id="1.17.4.1" evidence="2"/>
<evidence type="ECO:0000256" key="3">
    <source>
        <dbReference type="ARBA" id="ARBA00022634"/>
    </source>
</evidence>
<gene>
    <name evidence="7" type="ORF">H9Q81_09620</name>
</gene>
<dbReference type="InterPro" id="IPR024434">
    <property type="entry name" value="TSCPD_dom"/>
</dbReference>
<evidence type="ECO:0000313" key="7">
    <source>
        <dbReference type="EMBL" id="QNM15154.1"/>
    </source>
</evidence>
<comment type="similarity">
    <text evidence="1">Belongs to the ribonucleoside diphosphate reductase class-2 family.</text>
</comment>
<sequence>MKYYDTEKICIKKIGIDIDENGIIKQVEFCGGCYGNNKSLDPLIVGFHKDDIIKTLKGIDCQGRGTSCPDQLAQILEKL</sequence>
<proteinExistence type="inferred from homology"/>
<evidence type="ECO:0000313" key="8">
    <source>
        <dbReference type="Proteomes" id="UP000515913"/>
    </source>
</evidence>
<accession>A0A7G9GWH2</accession>
<protein>
    <recommendedName>
        <fullName evidence="2">ribonucleoside-diphosphate reductase</fullName>
        <ecNumber evidence="2">1.17.4.1</ecNumber>
    </recommendedName>
</protein>
<evidence type="ECO:0000256" key="5">
    <source>
        <dbReference type="ARBA" id="ARBA00047754"/>
    </source>
</evidence>
<reference evidence="7 8" key="1">
    <citation type="submission" date="2020-08" db="EMBL/GenBank/DDBJ databases">
        <authorList>
            <person name="Liu C."/>
            <person name="Sun Q."/>
        </authorList>
    </citation>
    <scope>NUCLEOTIDE SEQUENCE [LARGE SCALE GENOMIC DNA]</scope>
    <source>
        <strain evidence="7 8">NSJ-57</strain>
    </source>
</reference>
<keyword evidence="3" id="KW-0237">DNA synthesis</keyword>
<evidence type="ECO:0000256" key="1">
    <source>
        <dbReference type="ARBA" id="ARBA00007405"/>
    </source>
</evidence>
<organism evidence="7 8">
    <name type="scientific">Fusobacterium hominis</name>
    <dbReference type="NCBI Taxonomy" id="2764326"/>
    <lineage>
        <taxon>Bacteria</taxon>
        <taxon>Fusobacteriati</taxon>
        <taxon>Fusobacteriota</taxon>
        <taxon>Fusobacteriia</taxon>
        <taxon>Fusobacteriales</taxon>
        <taxon>Fusobacteriaceae</taxon>
        <taxon>Fusobacterium</taxon>
    </lineage>
</organism>
<dbReference type="GO" id="GO:0000166">
    <property type="term" value="F:nucleotide binding"/>
    <property type="evidence" value="ECO:0007669"/>
    <property type="project" value="UniProtKB-KW"/>
</dbReference>
<dbReference type="Pfam" id="PF12637">
    <property type="entry name" value="TSCPD"/>
    <property type="match status" value="1"/>
</dbReference>
<keyword evidence="4" id="KW-0547">Nucleotide-binding</keyword>
<dbReference type="NCBIfam" id="TIGR03905">
    <property type="entry name" value="TIGR03905_4_Cys"/>
    <property type="match status" value="1"/>
</dbReference>
<dbReference type="GO" id="GO:0004748">
    <property type="term" value="F:ribonucleoside-diphosphate reductase activity, thioredoxin disulfide as acceptor"/>
    <property type="evidence" value="ECO:0007669"/>
    <property type="project" value="UniProtKB-EC"/>
</dbReference>
<evidence type="ECO:0000256" key="2">
    <source>
        <dbReference type="ARBA" id="ARBA00012274"/>
    </source>
</evidence>